<comment type="similarity">
    <text evidence="1">Belongs to the peptidase M42 family.</text>
</comment>
<evidence type="ECO:0000313" key="6">
    <source>
        <dbReference type="EMBL" id="EJW92357.1"/>
    </source>
</evidence>
<keyword evidence="4" id="KW-0479">Metal-binding</keyword>
<dbReference type="PANTHER" id="PTHR32481">
    <property type="entry name" value="AMINOPEPTIDASE"/>
    <property type="match status" value="1"/>
</dbReference>
<accession>J9FS00</accession>
<keyword evidence="2" id="KW-0031">Aminopeptidase</keyword>
<keyword evidence="3" id="KW-0645">Protease</keyword>
<dbReference type="SUPFAM" id="SSF101821">
    <property type="entry name" value="Aminopeptidase/glucanase lid domain"/>
    <property type="match status" value="1"/>
</dbReference>
<dbReference type="Gene3D" id="2.40.30.40">
    <property type="entry name" value="Peptidase M42, domain 2"/>
    <property type="match status" value="1"/>
</dbReference>
<evidence type="ECO:0000256" key="4">
    <source>
        <dbReference type="ARBA" id="ARBA00022723"/>
    </source>
</evidence>
<proteinExistence type="inferred from homology"/>
<dbReference type="GO" id="GO:0004177">
    <property type="term" value="F:aminopeptidase activity"/>
    <property type="evidence" value="ECO:0007669"/>
    <property type="project" value="UniProtKB-KW"/>
</dbReference>
<evidence type="ECO:0000256" key="2">
    <source>
        <dbReference type="ARBA" id="ARBA00022438"/>
    </source>
</evidence>
<evidence type="ECO:0000256" key="3">
    <source>
        <dbReference type="ARBA" id="ARBA00022670"/>
    </source>
</evidence>
<dbReference type="GO" id="GO:0046872">
    <property type="term" value="F:metal ion binding"/>
    <property type="evidence" value="ECO:0007669"/>
    <property type="project" value="UniProtKB-KW"/>
</dbReference>
<evidence type="ECO:0000256" key="1">
    <source>
        <dbReference type="ARBA" id="ARBA00006272"/>
    </source>
</evidence>
<dbReference type="GO" id="GO:0006508">
    <property type="term" value="P:proteolysis"/>
    <property type="evidence" value="ECO:0007669"/>
    <property type="project" value="UniProtKB-KW"/>
</dbReference>
<name>J9FS00_9ZZZZ</name>
<reference evidence="6" key="1">
    <citation type="journal article" date="2012" name="PLoS ONE">
        <title>Gene sets for utilization of primary and secondary nutrition supplies in the distal gut of endangered iberian lynx.</title>
        <authorList>
            <person name="Alcaide M."/>
            <person name="Messina E."/>
            <person name="Richter M."/>
            <person name="Bargiela R."/>
            <person name="Peplies J."/>
            <person name="Huws S.A."/>
            <person name="Newbold C.J."/>
            <person name="Golyshin P.N."/>
            <person name="Simon M.A."/>
            <person name="Lopez G."/>
            <person name="Yakimov M.M."/>
            <person name="Ferrer M."/>
        </authorList>
    </citation>
    <scope>NUCLEOTIDE SEQUENCE</scope>
</reference>
<gene>
    <name evidence="6" type="ORF">EVA_19536</name>
</gene>
<feature type="non-terminal residue" evidence="6">
    <location>
        <position position="172"/>
    </location>
</feature>
<organism evidence="6">
    <name type="scientific">gut metagenome</name>
    <dbReference type="NCBI Taxonomy" id="749906"/>
    <lineage>
        <taxon>unclassified sequences</taxon>
        <taxon>metagenomes</taxon>
        <taxon>organismal metagenomes</taxon>
    </lineage>
</organism>
<keyword evidence="5" id="KW-0378">Hydrolase</keyword>
<dbReference type="InterPro" id="IPR051464">
    <property type="entry name" value="Peptidase_M42_aminopept"/>
</dbReference>
<feature type="non-terminal residue" evidence="6">
    <location>
        <position position="1"/>
    </location>
</feature>
<dbReference type="SUPFAM" id="SSF53187">
    <property type="entry name" value="Zn-dependent exopeptidases"/>
    <property type="match status" value="1"/>
</dbReference>
<dbReference type="Gene3D" id="3.40.630.10">
    <property type="entry name" value="Zn peptidases"/>
    <property type="match status" value="1"/>
</dbReference>
<dbReference type="Pfam" id="PF05343">
    <property type="entry name" value="Peptidase_M42"/>
    <property type="match status" value="1"/>
</dbReference>
<dbReference type="InterPro" id="IPR008007">
    <property type="entry name" value="Peptidase_M42"/>
</dbReference>
<comment type="caution">
    <text evidence="6">The sequence shown here is derived from an EMBL/GenBank/DDBJ whole genome shotgun (WGS) entry which is preliminary data.</text>
</comment>
<dbReference type="PANTHER" id="PTHR32481:SF0">
    <property type="entry name" value="AMINOPEPTIDASE YPDE-RELATED"/>
    <property type="match status" value="1"/>
</dbReference>
<dbReference type="InterPro" id="IPR023367">
    <property type="entry name" value="Peptidase_M42_dom2"/>
</dbReference>
<dbReference type="AlphaFoldDB" id="J9FS00"/>
<dbReference type="EMBL" id="AMCI01007589">
    <property type="protein sequence ID" value="EJW92357.1"/>
    <property type="molecule type" value="Genomic_DNA"/>
</dbReference>
<protein>
    <submittedName>
        <fullName evidence="6">Peptidase M42</fullName>
    </submittedName>
</protein>
<evidence type="ECO:0000256" key="5">
    <source>
        <dbReference type="ARBA" id="ARBA00022801"/>
    </source>
</evidence>
<sequence>SLFCVKKSNNPNAKTLMIATSLDELGLMVSDYESDGTLKFVALEGMSPASLLHQKVVVYTRDHTAYSGVVACNKVRFMEDPSASIKMDMLVLDMGMTLEEAKDVFTIGDLVSLGGQCEKVGTNCVMGKQLNTRMMLEAIIEISERLKGHDLDFNVAMGGIAQSVVGWRGTKT</sequence>